<dbReference type="KEGG" id="scl:sce2604"/>
<feature type="region of interest" description="Disordered" evidence="1">
    <location>
        <begin position="39"/>
        <end position="58"/>
    </location>
</feature>
<gene>
    <name evidence="2" type="ordered locus">sce2604</name>
</gene>
<sequence length="198" mass="21502">MARSLAVVWDRHRPGVAYDSRDAARAYGIRSSLVLRQARGRRSRGLRPDPAPAAPLVDSPGISAAARLPFQTRPGEFFCRLHHGEREEPRLPCRITDPGDGGRQLASLGEPRRIEGALTPIDRRSFRFEGAFAPEPGAAAEAVTATFEAVDYHLYRGAIRAAGSETWVTLEYLPTPADLAGQRAAARPGRRPGSAGQR</sequence>
<feature type="region of interest" description="Disordered" evidence="1">
    <location>
        <begin position="178"/>
        <end position="198"/>
    </location>
</feature>
<accession>A9G711</accession>
<dbReference type="HOGENOM" id="CLU_1377350_0_0_7"/>
<proteinExistence type="predicted"/>
<feature type="compositionally biased region" description="Low complexity" evidence="1">
    <location>
        <begin position="180"/>
        <end position="198"/>
    </location>
</feature>
<evidence type="ECO:0000313" key="2">
    <source>
        <dbReference type="EMBL" id="CAN92763.1"/>
    </source>
</evidence>
<name>A9G711_SORC5</name>
<dbReference type="EMBL" id="AM746676">
    <property type="protein sequence ID" value="CAN92763.1"/>
    <property type="molecule type" value="Genomic_DNA"/>
</dbReference>
<dbReference type="Proteomes" id="UP000002139">
    <property type="component" value="Chromosome"/>
</dbReference>
<evidence type="ECO:0000256" key="1">
    <source>
        <dbReference type="SAM" id="MobiDB-lite"/>
    </source>
</evidence>
<keyword evidence="3" id="KW-1185">Reference proteome</keyword>
<dbReference type="AlphaFoldDB" id="A9G711"/>
<evidence type="ECO:0000313" key="3">
    <source>
        <dbReference type="Proteomes" id="UP000002139"/>
    </source>
</evidence>
<protein>
    <submittedName>
        <fullName evidence="2">Uncharacterized protein</fullName>
    </submittedName>
</protein>
<organism evidence="2 3">
    <name type="scientific">Sorangium cellulosum (strain So ce56)</name>
    <name type="common">Polyangium cellulosum (strain So ce56)</name>
    <dbReference type="NCBI Taxonomy" id="448385"/>
    <lineage>
        <taxon>Bacteria</taxon>
        <taxon>Pseudomonadati</taxon>
        <taxon>Myxococcota</taxon>
        <taxon>Polyangia</taxon>
        <taxon>Polyangiales</taxon>
        <taxon>Polyangiaceae</taxon>
        <taxon>Sorangium</taxon>
    </lineage>
</organism>
<reference evidence="2 3" key="1">
    <citation type="journal article" date="2007" name="Nat. Biotechnol.">
        <title>Complete genome sequence of the myxobacterium Sorangium cellulosum.</title>
        <authorList>
            <person name="Schneiker S."/>
            <person name="Perlova O."/>
            <person name="Kaiser O."/>
            <person name="Gerth K."/>
            <person name="Alici A."/>
            <person name="Altmeyer M.O."/>
            <person name="Bartels D."/>
            <person name="Bekel T."/>
            <person name="Beyer S."/>
            <person name="Bode E."/>
            <person name="Bode H.B."/>
            <person name="Bolten C.J."/>
            <person name="Choudhuri J.V."/>
            <person name="Doss S."/>
            <person name="Elnakady Y.A."/>
            <person name="Frank B."/>
            <person name="Gaigalat L."/>
            <person name="Goesmann A."/>
            <person name="Groeger C."/>
            <person name="Gross F."/>
            <person name="Jelsbak L."/>
            <person name="Jelsbak L."/>
            <person name="Kalinowski J."/>
            <person name="Kegler C."/>
            <person name="Knauber T."/>
            <person name="Konietzny S."/>
            <person name="Kopp M."/>
            <person name="Krause L."/>
            <person name="Krug D."/>
            <person name="Linke B."/>
            <person name="Mahmud T."/>
            <person name="Martinez-Arias R."/>
            <person name="McHardy A.C."/>
            <person name="Merai M."/>
            <person name="Meyer F."/>
            <person name="Mormann S."/>
            <person name="Munoz-Dorado J."/>
            <person name="Perez J."/>
            <person name="Pradella S."/>
            <person name="Rachid S."/>
            <person name="Raddatz G."/>
            <person name="Rosenau F."/>
            <person name="Rueckert C."/>
            <person name="Sasse F."/>
            <person name="Scharfe M."/>
            <person name="Schuster S.C."/>
            <person name="Suen G."/>
            <person name="Treuner-Lange A."/>
            <person name="Velicer G.J."/>
            <person name="Vorholter F.-J."/>
            <person name="Weissman K.J."/>
            <person name="Welch R.D."/>
            <person name="Wenzel S.C."/>
            <person name="Whitworth D.E."/>
            <person name="Wilhelm S."/>
            <person name="Wittmann C."/>
            <person name="Bloecker H."/>
            <person name="Puehler A."/>
            <person name="Mueller R."/>
        </authorList>
    </citation>
    <scope>NUCLEOTIDE SEQUENCE [LARGE SCALE GENOMIC DNA]</scope>
    <source>
        <strain evidence="3">So ce56</strain>
    </source>
</reference>